<dbReference type="Gene3D" id="1.10.533.10">
    <property type="entry name" value="Death Domain, Fas"/>
    <property type="match status" value="1"/>
</dbReference>
<dbReference type="CDD" id="cd00022">
    <property type="entry name" value="BIR"/>
    <property type="match status" value="1"/>
</dbReference>
<dbReference type="GO" id="GO:0008270">
    <property type="term" value="F:zinc ion binding"/>
    <property type="evidence" value="ECO:0007669"/>
    <property type="project" value="UniProtKB-KW"/>
</dbReference>
<dbReference type="Proteomes" id="UP000242188">
    <property type="component" value="Unassembled WGS sequence"/>
</dbReference>
<dbReference type="STRING" id="6573.A0A210QWS9"/>
<dbReference type="GO" id="GO:0031398">
    <property type="term" value="P:positive regulation of protein ubiquitination"/>
    <property type="evidence" value="ECO:0007669"/>
    <property type="project" value="TreeGrafter"/>
</dbReference>
<keyword evidence="5" id="KW-0862">Zinc</keyword>
<dbReference type="SMART" id="SM00184">
    <property type="entry name" value="RING"/>
    <property type="match status" value="1"/>
</dbReference>
<dbReference type="SMART" id="SM00238">
    <property type="entry name" value="BIR"/>
    <property type="match status" value="1"/>
</dbReference>
<keyword evidence="2" id="KW-0053">Apoptosis</keyword>
<comment type="caution">
    <text evidence="8">The sequence shown here is derived from an EMBL/GenBank/DDBJ whole genome shotgun (WGS) entry which is preliminary data.</text>
</comment>
<dbReference type="GO" id="GO:0061630">
    <property type="term" value="F:ubiquitin protein ligase activity"/>
    <property type="evidence" value="ECO:0007669"/>
    <property type="project" value="TreeGrafter"/>
</dbReference>
<reference evidence="8 9" key="1">
    <citation type="journal article" date="2017" name="Nat. Ecol. Evol.">
        <title>Scallop genome provides insights into evolution of bilaterian karyotype and development.</title>
        <authorList>
            <person name="Wang S."/>
            <person name="Zhang J."/>
            <person name="Jiao W."/>
            <person name="Li J."/>
            <person name="Xun X."/>
            <person name="Sun Y."/>
            <person name="Guo X."/>
            <person name="Huan P."/>
            <person name="Dong B."/>
            <person name="Zhang L."/>
            <person name="Hu X."/>
            <person name="Sun X."/>
            <person name="Wang J."/>
            <person name="Zhao C."/>
            <person name="Wang Y."/>
            <person name="Wang D."/>
            <person name="Huang X."/>
            <person name="Wang R."/>
            <person name="Lv J."/>
            <person name="Li Y."/>
            <person name="Zhang Z."/>
            <person name="Liu B."/>
            <person name="Lu W."/>
            <person name="Hui Y."/>
            <person name="Liang J."/>
            <person name="Zhou Z."/>
            <person name="Hou R."/>
            <person name="Li X."/>
            <person name="Liu Y."/>
            <person name="Li H."/>
            <person name="Ning X."/>
            <person name="Lin Y."/>
            <person name="Zhao L."/>
            <person name="Xing Q."/>
            <person name="Dou J."/>
            <person name="Li Y."/>
            <person name="Mao J."/>
            <person name="Guo H."/>
            <person name="Dou H."/>
            <person name="Li T."/>
            <person name="Mu C."/>
            <person name="Jiang W."/>
            <person name="Fu Q."/>
            <person name="Fu X."/>
            <person name="Miao Y."/>
            <person name="Liu J."/>
            <person name="Yu Q."/>
            <person name="Li R."/>
            <person name="Liao H."/>
            <person name="Li X."/>
            <person name="Kong Y."/>
            <person name="Jiang Z."/>
            <person name="Chourrout D."/>
            <person name="Li R."/>
            <person name="Bao Z."/>
        </authorList>
    </citation>
    <scope>NUCLEOTIDE SEQUENCE [LARGE SCALE GENOMIC DNA]</scope>
    <source>
        <strain evidence="8 9">PY_sf001</strain>
    </source>
</reference>
<dbReference type="SUPFAM" id="SSF57924">
    <property type="entry name" value="Inhibitor of apoptosis (IAP) repeat"/>
    <property type="match status" value="1"/>
</dbReference>
<evidence type="ECO:0000259" key="7">
    <source>
        <dbReference type="PROSITE" id="PS50089"/>
    </source>
</evidence>
<protein>
    <submittedName>
        <fullName evidence="8">Baculoviral IAP repeat-containing protein 3</fullName>
    </submittedName>
</protein>
<evidence type="ECO:0000256" key="3">
    <source>
        <dbReference type="ARBA" id="ARBA00022723"/>
    </source>
</evidence>
<feature type="domain" description="RING-type" evidence="7">
    <location>
        <begin position="374"/>
        <end position="409"/>
    </location>
</feature>
<evidence type="ECO:0000256" key="4">
    <source>
        <dbReference type="ARBA" id="ARBA00022771"/>
    </source>
</evidence>
<dbReference type="CDD" id="cd16713">
    <property type="entry name" value="RING-HC_BIRC2_3_7"/>
    <property type="match status" value="1"/>
</dbReference>
<comment type="similarity">
    <text evidence="1">Belongs to the IAP family.</text>
</comment>
<sequence length="421" mass="47049">MFFESQSSFGQKTVCRSLTTCGSQHVRSLLLADLPTPEMTDEAHRGSLYNVAERIGHKLPAHPKCSLLADRMKTFISWPTHLHQKPHDLAVAGFFYPGTADIVTCYSCGGSLKEWEPSDNPMVEHAHWFPSCDFLLRTKGEKFIMQAQLQNQESSKEDYNAADAVFASGVESRTQSTPVQHSKYTETMDQILNTPAALSVLSMGYSKDMVSKAVERCLQSGKTKLSAIEIMKVIIDMEEEEEIGENLETENVLSETKCENVSEKECEIEHDKREQEIDFVNHHISDSKMYSQCTEEPLSEQNTMYTSSGPTTVYASSEPISSYSSTGLHLPVLDNFKALSLQKELTPQTMSSPELRQVDDLAEENRKLKESSLCKVCLDKNADTVFLPCGHLATCAECASSLRKCPLCRKFIHGTVKVYLA</sequence>
<keyword evidence="4 6" id="KW-0863">Zinc-finger</keyword>
<evidence type="ECO:0000256" key="5">
    <source>
        <dbReference type="ARBA" id="ARBA00022833"/>
    </source>
</evidence>
<gene>
    <name evidence="8" type="ORF">KP79_PYT06986</name>
</gene>
<evidence type="ECO:0000313" key="9">
    <source>
        <dbReference type="Proteomes" id="UP000242188"/>
    </source>
</evidence>
<dbReference type="PROSITE" id="PS01282">
    <property type="entry name" value="BIR_REPEAT_1"/>
    <property type="match status" value="1"/>
</dbReference>
<evidence type="ECO:0000256" key="2">
    <source>
        <dbReference type="ARBA" id="ARBA00022703"/>
    </source>
</evidence>
<dbReference type="GO" id="GO:0005737">
    <property type="term" value="C:cytoplasm"/>
    <property type="evidence" value="ECO:0007669"/>
    <property type="project" value="TreeGrafter"/>
</dbReference>
<dbReference type="InterPro" id="IPR001370">
    <property type="entry name" value="BIR_rpt"/>
</dbReference>
<dbReference type="EMBL" id="NEDP02001496">
    <property type="protein sequence ID" value="OWF53171.1"/>
    <property type="molecule type" value="Genomic_DNA"/>
</dbReference>
<name>A0A210QWS9_MIZYE</name>
<dbReference type="FunFam" id="3.30.40.10:FF:000184">
    <property type="entry name" value="Baculoviral IAP repeat containing 2"/>
    <property type="match status" value="1"/>
</dbReference>
<dbReference type="Gene3D" id="1.10.8.10">
    <property type="entry name" value="DNA helicase RuvA subunit, C-terminal domain"/>
    <property type="match status" value="1"/>
</dbReference>
<proteinExistence type="inferred from homology"/>
<dbReference type="AlphaFoldDB" id="A0A210QWS9"/>
<dbReference type="InterPro" id="IPR001841">
    <property type="entry name" value="Znf_RING"/>
</dbReference>
<keyword evidence="9" id="KW-1185">Reference proteome</keyword>
<dbReference type="Gene3D" id="1.10.1170.10">
    <property type="entry name" value="Inhibitor Of Apoptosis Protein (2mihbC-IAP-1), Chain A"/>
    <property type="match status" value="1"/>
</dbReference>
<dbReference type="PROSITE" id="PS50089">
    <property type="entry name" value="ZF_RING_2"/>
    <property type="match status" value="1"/>
</dbReference>
<evidence type="ECO:0000256" key="1">
    <source>
        <dbReference type="ARBA" id="ARBA00006672"/>
    </source>
</evidence>
<dbReference type="FunFam" id="1.10.1170.10:FF:000002">
    <property type="entry name" value="Baculoviral IAP repeat containing 7"/>
    <property type="match status" value="1"/>
</dbReference>
<dbReference type="GO" id="GO:0006915">
    <property type="term" value="P:apoptotic process"/>
    <property type="evidence" value="ECO:0007669"/>
    <property type="project" value="UniProtKB-KW"/>
</dbReference>
<dbReference type="GO" id="GO:0043066">
    <property type="term" value="P:negative regulation of apoptotic process"/>
    <property type="evidence" value="ECO:0007669"/>
    <property type="project" value="TreeGrafter"/>
</dbReference>
<keyword evidence="3" id="KW-0479">Metal-binding</keyword>
<dbReference type="Pfam" id="PF00653">
    <property type="entry name" value="BIR"/>
    <property type="match status" value="1"/>
</dbReference>
<dbReference type="PROSITE" id="PS50143">
    <property type="entry name" value="BIR_REPEAT_2"/>
    <property type="match status" value="1"/>
</dbReference>
<dbReference type="Pfam" id="PF13920">
    <property type="entry name" value="zf-C3HC4_3"/>
    <property type="match status" value="1"/>
</dbReference>
<dbReference type="InterPro" id="IPR050784">
    <property type="entry name" value="IAP"/>
</dbReference>
<dbReference type="GO" id="GO:0043027">
    <property type="term" value="F:cysteine-type endopeptidase inhibitor activity involved in apoptotic process"/>
    <property type="evidence" value="ECO:0007669"/>
    <property type="project" value="TreeGrafter"/>
</dbReference>
<dbReference type="OrthoDB" id="6148170at2759"/>
<dbReference type="PANTHER" id="PTHR10044">
    <property type="entry name" value="INHIBITOR OF APOPTOSIS"/>
    <property type="match status" value="1"/>
</dbReference>
<organism evidence="8 9">
    <name type="scientific">Mizuhopecten yessoensis</name>
    <name type="common">Japanese scallop</name>
    <name type="synonym">Patinopecten yessoensis</name>
    <dbReference type="NCBI Taxonomy" id="6573"/>
    <lineage>
        <taxon>Eukaryota</taxon>
        <taxon>Metazoa</taxon>
        <taxon>Spiralia</taxon>
        <taxon>Lophotrochozoa</taxon>
        <taxon>Mollusca</taxon>
        <taxon>Bivalvia</taxon>
        <taxon>Autobranchia</taxon>
        <taxon>Pteriomorphia</taxon>
        <taxon>Pectinida</taxon>
        <taxon>Pectinoidea</taxon>
        <taxon>Pectinidae</taxon>
        <taxon>Mizuhopecten</taxon>
    </lineage>
</organism>
<dbReference type="GO" id="GO:0005634">
    <property type="term" value="C:nucleus"/>
    <property type="evidence" value="ECO:0007669"/>
    <property type="project" value="TreeGrafter"/>
</dbReference>
<dbReference type="PANTHER" id="PTHR10044:SF139">
    <property type="entry name" value="DEATH-ASSOCIATED INHIBITOR OF APOPTOSIS 2"/>
    <property type="match status" value="1"/>
</dbReference>
<dbReference type="InterPro" id="IPR011029">
    <property type="entry name" value="DEATH-like_dom_sf"/>
</dbReference>
<evidence type="ECO:0000313" key="8">
    <source>
        <dbReference type="EMBL" id="OWF53171.1"/>
    </source>
</evidence>
<accession>A0A210QWS9</accession>
<evidence type="ECO:0000256" key="6">
    <source>
        <dbReference type="PROSITE-ProRule" id="PRU00175"/>
    </source>
</evidence>
<dbReference type="GO" id="GO:0051726">
    <property type="term" value="P:regulation of cell cycle"/>
    <property type="evidence" value="ECO:0007669"/>
    <property type="project" value="TreeGrafter"/>
</dbReference>